<dbReference type="EMBL" id="MVBM01000004">
    <property type="protein sequence ID" value="OOK74222.1"/>
    <property type="molecule type" value="Genomic_DNA"/>
</dbReference>
<evidence type="ECO:0000313" key="2">
    <source>
        <dbReference type="Proteomes" id="UP000189229"/>
    </source>
</evidence>
<evidence type="ECO:0000313" key="1">
    <source>
        <dbReference type="EMBL" id="OOK74222.1"/>
    </source>
</evidence>
<name>A0A1V3X514_MYCKA</name>
<gene>
    <name evidence="1" type="ORF">BZL30_5029</name>
</gene>
<proteinExistence type="predicted"/>
<reference evidence="1 2" key="1">
    <citation type="submission" date="2017-02" db="EMBL/GenBank/DDBJ databases">
        <title>Complete genome sequences of Mycobacterium kansasii strains isolated from rhesus macaques.</title>
        <authorList>
            <person name="Panda A."/>
            <person name="Nagaraj S."/>
            <person name="Zhao X."/>
            <person name="Tettelin H."/>
            <person name="Detolla L.J."/>
        </authorList>
    </citation>
    <scope>NUCLEOTIDE SEQUENCE [LARGE SCALE GENOMIC DNA]</scope>
    <source>
        <strain evidence="1 2">11-3813</strain>
    </source>
</reference>
<protein>
    <submittedName>
        <fullName evidence="1">Uncharacterized protein</fullName>
    </submittedName>
</protein>
<comment type="caution">
    <text evidence="1">The sequence shown here is derived from an EMBL/GenBank/DDBJ whole genome shotgun (WGS) entry which is preliminary data.</text>
</comment>
<sequence length="55" mass="5913">MGFALWAVRASTGRIPAARTAETVKRSILIDGGYPGGCFRPAAKPSRCQPGRPRR</sequence>
<organism evidence="1 2">
    <name type="scientific">Mycobacterium kansasii</name>
    <dbReference type="NCBI Taxonomy" id="1768"/>
    <lineage>
        <taxon>Bacteria</taxon>
        <taxon>Bacillati</taxon>
        <taxon>Actinomycetota</taxon>
        <taxon>Actinomycetes</taxon>
        <taxon>Mycobacteriales</taxon>
        <taxon>Mycobacteriaceae</taxon>
        <taxon>Mycobacterium</taxon>
    </lineage>
</organism>
<dbReference type="Proteomes" id="UP000189229">
    <property type="component" value="Unassembled WGS sequence"/>
</dbReference>
<accession>A0A1V3X514</accession>
<dbReference type="AlphaFoldDB" id="A0A1V3X514"/>